<dbReference type="SUPFAM" id="SSF52833">
    <property type="entry name" value="Thioredoxin-like"/>
    <property type="match status" value="1"/>
</dbReference>
<proteinExistence type="predicted"/>
<dbReference type="Proteomes" id="UP000245430">
    <property type="component" value="Unassembled WGS sequence"/>
</dbReference>
<accession>A0A316DP21</accession>
<dbReference type="CDD" id="cd02947">
    <property type="entry name" value="TRX_family"/>
    <property type="match status" value="1"/>
</dbReference>
<dbReference type="InterPro" id="IPR013766">
    <property type="entry name" value="Thioredoxin_domain"/>
</dbReference>
<feature type="domain" description="Thioredoxin" evidence="1">
    <location>
        <begin position="11"/>
        <end position="126"/>
    </location>
</feature>
<dbReference type="PANTHER" id="PTHR10438">
    <property type="entry name" value="THIOREDOXIN"/>
    <property type="match status" value="1"/>
</dbReference>
<dbReference type="Gene3D" id="3.40.30.10">
    <property type="entry name" value="Glutaredoxin"/>
    <property type="match status" value="1"/>
</dbReference>
<dbReference type="Pfam" id="PF00085">
    <property type="entry name" value="Thioredoxin"/>
    <property type="match status" value="1"/>
</dbReference>
<name>A0A316DP21_9FLAO</name>
<dbReference type="InterPro" id="IPR050620">
    <property type="entry name" value="Thioredoxin_H-type-like"/>
</dbReference>
<gene>
    <name evidence="2" type="ORF">LX78_01035</name>
</gene>
<dbReference type="PROSITE" id="PS51352">
    <property type="entry name" value="THIOREDOXIN_2"/>
    <property type="match status" value="1"/>
</dbReference>
<evidence type="ECO:0000313" key="3">
    <source>
        <dbReference type="Proteomes" id="UP000245430"/>
    </source>
</evidence>
<evidence type="ECO:0000259" key="1">
    <source>
        <dbReference type="PROSITE" id="PS51352"/>
    </source>
</evidence>
<dbReference type="EMBL" id="QGGP01000002">
    <property type="protein sequence ID" value="PWK19685.1"/>
    <property type="molecule type" value="Genomic_DNA"/>
</dbReference>
<dbReference type="PANTHER" id="PTHR10438:SF468">
    <property type="entry name" value="THIOREDOXIN-1-RELATED"/>
    <property type="match status" value="1"/>
</dbReference>
<organism evidence="2 3">
    <name type="scientific">Xanthomarina spongicola</name>
    <dbReference type="NCBI Taxonomy" id="570520"/>
    <lineage>
        <taxon>Bacteria</taxon>
        <taxon>Pseudomonadati</taxon>
        <taxon>Bacteroidota</taxon>
        <taxon>Flavobacteriia</taxon>
        <taxon>Flavobacteriales</taxon>
        <taxon>Flavobacteriaceae</taxon>
        <taxon>Xanthomarina</taxon>
    </lineage>
</organism>
<dbReference type="InterPro" id="IPR036249">
    <property type="entry name" value="Thioredoxin-like_sf"/>
</dbReference>
<dbReference type="AlphaFoldDB" id="A0A316DP21"/>
<sequence>MFWNFEVEICLPVGKTGNLKYLKNMVQELEQDNLQEIINNNDTVVVQYSATWCGNCRIMKPKFKKLASEMDQTTFVIADAEKFPESRKLAKVDNLPTFATFKKGDFVNQVQTNKFEILKDLVNTLN</sequence>
<protein>
    <submittedName>
        <fullName evidence="2">Thioredoxin</fullName>
    </submittedName>
</protein>
<comment type="caution">
    <text evidence="2">The sequence shown here is derived from an EMBL/GenBank/DDBJ whole genome shotgun (WGS) entry which is preliminary data.</text>
</comment>
<evidence type="ECO:0000313" key="2">
    <source>
        <dbReference type="EMBL" id="PWK19685.1"/>
    </source>
</evidence>
<keyword evidence="3" id="KW-1185">Reference proteome</keyword>
<reference evidence="2 3" key="1">
    <citation type="submission" date="2018-05" db="EMBL/GenBank/DDBJ databases">
        <title>Genomic Encyclopedia of Archaeal and Bacterial Type Strains, Phase II (KMG-II): from individual species to whole genera.</title>
        <authorList>
            <person name="Goeker M."/>
        </authorList>
    </citation>
    <scope>NUCLEOTIDE SEQUENCE [LARGE SCALE GENOMIC DNA]</scope>
    <source>
        <strain evidence="2 3">DSM 22637</strain>
    </source>
</reference>